<evidence type="ECO:0000313" key="2">
    <source>
        <dbReference type="EMBL" id="GGD76278.1"/>
    </source>
</evidence>
<keyword evidence="3" id="KW-1185">Reference proteome</keyword>
<comment type="caution">
    <text evidence="2">The sequence shown here is derived from an EMBL/GenBank/DDBJ whole genome shotgun (WGS) entry which is preliminary data.</text>
</comment>
<feature type="signal peptide" evidence="1">
    <location>
        <begin position="1"/>
        <end position="28"/>
    </location>
</feature>
<dbReference type="RefSeq" id="WP_099036094.1">
    <property type="nucleotide sequence ID" value="NZ_BMGJ01000018.1"/>
</dbReference>
<evidence type="ECO:0000256" key="1">
    <source>
        <dbReference type="SAM" id="SignalP"/>
    </source>
</evidence>
<organism evidence="2 3">
    <name type="scientific">Lacimicrobium alkaliphilum</name>
    <dbReference type="NCBI Taxonomy" id="1526571"/>
    <lineage>
        <taxon>Bacteria</taxon>
        <taxon>Pseudomonadati</taxon>
        <taxon>Pseudomonadota</taxon>
        <taxon>Gammaproteobacteria</taxon>
        <taxon>Alteromonadales</taxon>
        <taxon>Alteromonadaceae</taxon>
        <taxon>Lacimicrobium</taxon>
    </lineage>
</organism>
<dbReference type="Proteomes" id="UP000614272">
    <property type="component" value="Unassembled WGS sequence"/>
</dbReference>
<keyword evidence="1" id="KW-0732">Signal</keyword>
<accession>A0ABQ1RS36</accession>
<evidence type="ECO:0000313" key="3">
    <source>
        <dbReference type="Proteomes" id="UP000614272"/>
    </source>
</evidence>
<feature type="chain" id="PRO_5047478342" evidence="1">
    <location>
        <begin position="29"/>
        <end position="239"/>
    </location>
</feature>
<gene>
    <name evidence="2" type="ORF">GCM10011357_34110</name>
</gene>
<reference evidence="3" key="1">
    <citation type="journal article" date="2019" name="Int. J. Syst. Evol. Microbiol.">
        <title>The Global Catalogue of Microorganisms (GCM) 10K type strain sequencing project: providing services to taxonomists for standard genome sequencing and annotation.</title>
        <authorList>
            <consortium name="The Broad Institute Genomics Platform"/>
            <consortium name="The Broad Institute Genome Sequencing Center for Infectious Disease"/>
            <person name="Wu L."/>
            <person name="Ma J."/>
        </authorList>
    </citation>
    <scope>NUCLEOTIDE SEQUENCE [LARGE SCALE GENOMIC DNA]</scope>
    <source>
        <strain evidence="3">CGMCC 1.12923</strain>
    </source>
</reference>
<protein>
    <submittedName>
        <fullName evidence="2">Uncharacterized protein</fullName>
    </submittedName>
</protein>
<proteinExistence type="predicted"/>
<dbReference type="EMBL" id="BMGJ01000018">
    <property type="protein sequence ID" value="GGD76278.1"/>
    <property type="molecule type" value="Genomic_DNA"/>
</dbReference>
<sequence length="239" mass="26863">MKSLLDRKSGLICSLFVITLSLGTAAQADNRSPHSPSAQQNAGVDAAAVDTLRNMGLQQSPADAERAMQRWQAILVDIGHLDKERPVSHETLAALLTDMQKLAEHVAVSKNHILTRHAQGELSKDTQQFLKYLTSYTLRTQRLSDKNVGDGRYFSRRLNTSLVGEKYHQVTLHKPMRDLISFWQQSPQVAPAPFHGNELSVQQVRQMLERGEIDETLIAAYSLEKAHLLVKQRELYANQ</sequence>
<name>A0ABQ1RS36_9ALTE</name>